<organism evidence="1 2">
    <name type="scientific">Austropuccinia psidii MF-1</name>
    <dbReference type="NCBI Taxonomy" id="1389203"/>
    <lineage>
        <taxon>Eukaryota</taxon>
        <taxon>Fungi</taxon>
        <taxon>Dikarya</taxon>
        <taxon>Basidiomycota</taxon>
        <taxon>Pucciniomycotina</taxon>
        <taxon>Pucciniomycetes</taxon>
        <taxon>Pucciniales</taxon>
        <taxon>Sphaerophragmiaceae</taxon>
        <taxon>Austropuccinia</taxon>
    </lineage>
</organism>
<dbReference type="Proteomes" id="UP000765509">
    <property type="component" value="Unassembled WGS sequence"/>
</dbReference>
<accession>A0A9Q3D5T7</accession>
<keyword evidence="2" id="KW-1185">Reference proteome</keyword>
<reference evidence="1" key="1">
    <citation type="submission" date="2021-03" db="EMBL/GenBank/DDBJ databases">
        <title>Draft genome sequence of rust myrtle Austropuccinia psidii MF-1, a brazilian biotype.</title>
        <authorList>
            <person name="Quecine M.C."/>
            <person name="Pachon D.M.R."/>
            <person name="Bonatelli M.L."/>
            <person name="Correr F.H."/>
            <person name="Franceschini L.M."/>
            <person name="Leite T.F."/>
            <person name="Margarido G.R.A."/>
            <person name="Almeida C.A."/>
            <person name="Ferrarezi J.A."/>
            <person name="Labate C.A."/>
        </authorList>
    </citation>
    <scope>NUCLEOTIDE SEQUENCE</scope>
    <source>
        <strain evidence="1">MF-1</strain>
    </source>
</reference>
<proteinExistence type="predicted"/>
<gene>
    <name evidence="1" type="ORF">O181_037054</name>
</gene>
<evidence type="ECO:0000313" key="1">
    <source>
        <dbReference type="EMBL" id="MBW0497339.1"/>
    </source>
</evidence>
<comment type="caution">
    <text evidence="1">The sequence shown here is derived from an EMBL/GenBank/DDBJ whole genome shotgun (WGS) entry which is preliminary data.</text>
</comment>
<name>A0A9Q3D5T7_9BASI</name>
<evidence type="ECO:0000313" key="2">
    <source>
        <dbReference type="Proteomes" id="UP000765509"/>
    </source>
</evidence>
<dbReference type="AlphaFoldDB" id="A0A9Q3D5T7"/>
<sequence>MVTIITSSNDLLPSPSFISQIITLRRSRSEVTIRWWPRRGVDKLILEGNGLIVRNCSRLPVCGLGFIPALEFIHHCQPQRSPCNGVLVGNSGRVVRMVRQQKRISCVLVGKHHKRWSLLRSGCRGYPA</sequence>
<dbReference type="EMBL" id="AVOT02014125">
    <property type="protein sequence ID" value="MBW0497339.1"/>
    <property type="molecule type" value="Genomic_DNA"/>
</dbReference>
<protein>
    <submittedName>
        <fullName evidence="1">Uncharacterized protein</fullName>
    </submittedName>
</protein>